<protein>
    <submittedName>
        <fullName evidence="1">Uncharacterized protein</fullName>
    </submittedName>
</protein>
<accession>U2PCF0</accession>
<dbReference type="HOGENOM" id="CLU_140862_1_0_9"/>
<dbReference type="Pfam" id="PF19642">
    <property type="entry name" value="DUF6145"/>
    <property type="match status" value="1"/>
</dbReference>
<dbReference type="eggNOG" id="ENOG5032SB0">
    <property type="taxonomic scope" value="Bacteria"/>
</dbReference>
<evidence type="ECO:0000313" key="2">
    <source>
        <dbReference type="Proteomes" id="UP000016608"/>
    </source>
</evidence>
<organism evidence="1 2">
    <name type="scientific">Eubacterium ramulus ATCC 29099</name>
    <dbReference type="NCBI Taxonomy" id="1256908"/>
    <lineage>
        <taxon>Bacteria</taxon>
        <taxon>Bacillati</taxon>
        <taxon>Bacillota</taxon>
        <taxon>Clostridia</taxon>
        <taxon>Eubacteriales</taxon>
        <taxon>Eubacteriaceae</taxon>
        <taxon>Eubacterium</taxon>
    </lineage>
</organism>
<comment type="caution">
    <text evidence="1">The sequence shown here is derived from an EMBL/GenBank/DDBJ whole genome shotgun (WGS) entry which is preliminary data.</text>
</comment>
<reference evidence="1 2" key="1">
    <citation type="submission" date="2013-06" db="EMBL/GenBank/DDBJ databases">
        <authorList>
            <person name="Weinstock G."/>
            <person name="Sodergren E."/>
            <person name="Lobos E.A."/>
            <person name="Fulton L."/>
            <person name="Fulton R."/>
            <person name="Courtney L."/>
            <person name="Fronick C."/>
            <person name="O'Laughlin M."/>
            <person name="Godfrey J."/>
            <person name="Wilson R.M."/>
            <person name="Miner T."/>
            <person name="Farmer C."/>
            <person name="Delehaunty K."/>
            <person name="Cordes M."/>
            <person name="Minx P."/>
            <person name="Tomlinson C."/>
            <person name="Chen J."/>
            <person name="Wollam A."/>
            <person name="Pepin K.H."/>
            <person name="Bhonagiri V."/>
            <person name="Zhang X."/>
            <person name="Warren W."/>
            <person name="Mitreva M."/>
            <person name="Mardis E.R."/>
            <person name="Wilson R.K."/>
        </authorList>
    </citation>
    <scope>NUCLEOTIDE SEQUENCE [LARGE SCALE GENOMIC DNA]</scope>
    <source>
        <strain evidence="1 2">ATCC 29099</strain>
    </source>
</reference>
<sequence length="121" mass="14057">MVMYNNRRRIPLNMNREEVVLCGSSAYTKKYYLNPDFQKIPQGIQDELKLMCVLYTEDVGGTLTLKFDEDGDLVFETAADEGDLLYDEIGSVLKMKQLQNTKQELLESLEMYYKVMHQLDA</sequence>
<name>U2PCF0_EUBRA</name>
<keyword evidence="2" id="KW-1185">Reference proteome</keyword>
<dbReference type="PATRIC" id="fig|1256908.3.peg.3025"/>
<dbReference type="Proteomes" id="UP000016608">
    <property type="component" value="Unassembled WGS sequence"/>
</dbReference>
<gene>
    <name evidence="1" type="ORF">HMPREF0373_03302</name>
</gene>
<dbReference type="AlphaFoldDB" id="U2PCF0"/>
<evidence type="ECO:0000313" key="1">
    <source>
        <dbReference type="EMBL" id="ERK41379.1"/>
    </source>
</evidence>
<proteinExistence type="predicted"/>
<dbReference type="EMBL" id="AWVJ01000196">
    <property type="protein sequence ID" value="ERK41379.1"/>
    <property type="molecule type" value="Genomic_DNA"/>
</dbReference>
<dbReference type="InterPro" id="IPR046143">
    <property type="entry name" value="DUF6145"/>
</dbReference>